<sequence>MAEYEDMGYNDEMYDESCWEAFSCLTKPLHSEAHLSPLGSSPYFRARWRPSPLSLHSNELTLTPFFRGHVLNATAVGVAFRLPLLGSMSPRVAHGVEFVDVMNGKATPVVCMEDPEMIPGLGFSPEKAMDPAVVTRIAYGSQSDQVKLVLTWEPQVLCEPGTCVCSGLVPVQWYRRGGGTIVFVFQWWYLVMVAVQREFLQRYRDRVGPSLSITDLMAEKMKVEEDFLHYADRWRALAKILRDPLSESEQVKMITANATPQFRHILAMNKLRARYIQTQLKDSPIMAMFEPKARTMKKNNGNPSTGGPTTEGVMQNEQLNNLNSLHLNTSKLPLHLSTIKLHSLSTVNLLLNTNNNHHLHNVLNNTTNWHTLEARFHFKDYIYDLNDNGGIDSEEMRKYIAEMKARRPTRIHVSQCLVDTGASINVVSLDTLSLCGVTLQSVRPFSVTVTAYDNTSRPPKGVIALKVGLGPSITEIDFHILDMDPSFRMILGRPFIQAHGVVTSTIHQCLKFPYKGRVVKVSSKPIVLEVDAMTDISIPSIWLSNQPLMSVLDMYDMQQNPVHSPSVNAAKRSKIMTEKDDLLAVDMQPVSVDRYIASVDNYCSSRDRRPSRDMVVPELPAATGLVVHVATGVSVASLSRSCSVDAACQTVARDPSWDRDDVAVGEATATLSRCPGVPRPGRVGYGYRDSVATRLVPCERLLPLPGNPILGRLRGRYRGDECARVGSPAGGLRSLGENGGLDGGVESFAELSWLDLGHRGRLEFYPVQISQSFSHCLTLCGPETA</sequence>
<evidence type="ECO:0008006" key="3">
    <source>
        <dbReference type="Google" id="ProtNLM"/>
    </source>
</evidence>
<name>A0A843TF71_COLES</name>
<organism evidence="1 2">
    <name type="scientific">Colocasia esculenta</name>
    <name type="common">Wild taro</name>
    <name type="synonym">Arum esculentum</name>
    <dbReference type="NCBI Taxonomy" id="4460"/>
    <lineage>
        <taxon>Eukaryota</taxon>
        <taxon>Viridiplantae</taxon>
        <taxon>Streptophyta</taxon>
        <taxon>Embryophyta</taxon>
        <taxon>Tracheophyta</taxon>
        <taxon>Spermatophyta</taxon>
        <taxon>Magnoliopsida</taxon>
        <taxon>Liliopsida</taxon>
        <taxon>Araceae</taxon>
        <taxon>Aroideae</taxon>
        <taxon>Colocasieae</taxon>
        <taxon>Colocasia</taxon>
    </lineage>
</organism>
<dbReference type="GO" id="GO:0006508">
    <property type="term" value="P:proteolysis"/>
    <property type="evidence" value="ECO:0007669"/>
    <property type="project" value="InterPro"/>
</dbReference>
<comment type="caution">
    <text evidence="1">The sequence shown here is derived from an EMBL/GenBank/DDBJ whole genome shotgun (WGS) entry which is preliminary data.</text>
</comment>
<dbReference type="EMBL" id="NMUH01000086">
    <property type="protein sequence ID" value="MQL71032.1"/>
    <property type="molecule type" value="Genomic_DNA"/>
</dbReference>
<dbReference type="Gene3D" id="2.40.70.10">
    <property type="entry name" value="Acid Proteases"/>
    <property type="match status" value="1"/>
</dbReference>
<gene>
    <name evidence="1" type="ORF">Taro_003351</name>
</gene>
<dbReference type="Proteomes" id="UP000652761">
    <property type="component" value="Unassembled WGS sequence"/>
</dbReference>
<dbReference type="InterPro" id="IPR021109">
    <property type="entry name" value="Peptidase_aspartic_dom_sf"/>
</dbReference>
<evidence type="ECO:0000313" key="2">
    <source>
        <dbReference type="Proteomes" id="UP000652761"/>
    </source>
</evidence>
<dbReference type="InterPro" id="IPR001969">
    <property type="entry name" value="Aspartic_peptidase_AS"/>
</dbReference>
<accession>A0A843TF71</accession>
<dbReference type="CDD" id="cd00303">
    <property type="entry name" value="retropepsin_like"/>
    <property type="match status" value="1"/>
</dbReference>
<protein>
    <recommendedName>
        <fullName evidence="3">EF-hand domain-containing protein</fullName>
    </recommendedName>
</protein>
<dbReference type="AlphaFoldDB" id="A0A843TF71"/>
<evidence type="ECO:0000313" key="1">
    <source>
        <dbReference type="EMBL" id="MQL71032.1"/>
    </source>
</evidence>
<reference evidence="1" key="1">
    <citation type="submission" date="2017-07" db="EMBL/GenBank/DDBJ databases">
        <title>Taro Niue Genome Assembly and Annotation.</title>
        <authorList>
            <person name="Atibalentja N."/>
            <person name="Keating K."/>
            <person name="Fields C.J."/>
        </authorList>
    </citation>
    <scope>NUCLEOTIDE SEQUENCE</scope>
    <source>
        <strain evidence="1">Niue_2</strain>
        <tissue evidence="1">Leaf</tissue>
    </source>
</reference>
<dbReference type="PANTHER" id="PTHR33240:SF15">
    <property type="entry name" value="GAG-PRO-LIKE PROTEIN"/>
    <property type="match status" value="1"/>
</dbReference>
<dbReference type="PANTHER" id="PTHR33240">
    <property type="entry name" value="OS08G0508500 PROTEIN"/>
    <property type="match status" value="1"/>
</dbReference>
<dbReference type="SUPFAM" id="SSF50630">
    <property type="entry name" value="Acid proteases"/>
    <property type="match status" value="1"/>
</dbReference>
<keyword evidence="2" id="KW-1185">Reference proteome</keyword>
<dbReference type="GO" id="GO:0004190">
    <property type="term" value="F:aspartic-type endopeptidase activity"/>
    <property type="evidence" value="ECO:0007669"/>
    <property type="project" value="InterPro"/>
</dbReference>
<dbReference type="OrthoDB" id="1426409at2759"/>
<dbReference type="PROSITE" id="PS00141">
    <property type="entry name" value="ASP_PROTEASE"/>
    <property type="match status" value="1"/>
</dbReference>
<proteinExistence type="predicted"/>